<dbReference type="Proteomes" id="UP000002320">
    <property type="component" value="Unassembled WGS sequence"/>
</dbReference>
<name>B0WVP7_CULQU</name>
<reference evidence="3" key="2">
    <citation type="submission" date="2021-02" db="UniProtKB">
        <authorList>
            <consortium name="EnsemblMetazoa"/>
        </authorList>
    </citation>
    <scope>IDENTIFICATION</scope>
    <source>
        <strain evidence="3">JHB</strain>
    </source>
</reference>
<evidence type="ECO:0000313" key="3">
    <source>
        <dbReference type="EnsemblMetazoa" id="CPIJ011111-PA"/>
    </source>
</evidence>
<sequence>MNLVHALSDEGRRQVGVLLTALSAGLAGRRANGCTLVTRVVDGRVQGAMVTCAALFRTASYRGGFSTGPMESGSCGHGRGCWNTSSAGADAPVLSGSKRAAERLFHGLFFEPTDMRFAAKPFNASILAAKAIRFISPNLYELRKIARNLRYEGSVAATQVEDIKLTELLREVRLLGGFVNRHVDNVIVTLGAYGVVVIRRTSEHVPFFSADTGYYKSPGSGSGAQCRFYRGRVLDRIVNVSGAGDSFTSGFVAAMLDGQLESPLLLGKNRLEKSLGLSKVNELMKKAIPKLMKNIQKGEEFVMNKKN</sequence>
<dbReference type="PANTHER" id="PTHR42909">
    <property type="entry name" value="ZGC:136858"/>
    <property type="match status" value="1"/>
</dbReference>
<dbReference type="VEuPathDB" id="VectorBase:CQUJHB015861"/>
<dbReference type="EnsemblMetazoa" id="CPIJ011111-RA">
    <property type="protein sequence ID" value="CPIJ011111-PA"/>
    <property type="gene ID" value="CPIJ011111"/>
</dbReference>
<accession>B0WVP7</accession>
<dbReference type="GO" id="GO:0004730">
    <property type="term" value="F:pseudouridylate synthase activity"/>
    <property type="evidence" value="ECO:0007669"/>
    <property type="project" value="TreeGrafter"/>
</dbReference>
<keyword evidence="4" id="KW-1185">Reference proteome</keyword>
<dbReference type="eggNOG" id="KOG3009">
    <property type="taxonomic scope" value="Eukaryota"/>
</dbReference>
<protein>
    <recommendedName>
        <fullName evidence="5">Carbohydrate kinase PfkB domain-containing protein</fullName>
    </recommendedName>
</protein>
<dbReference type="InParanoid" id="B0WVP7"/>
<organism>
    <name type="scientific">Culex quinquefasciatus</name>
    <name type="common">Southern house mosquito</name>
    <name type="synonym">Culex pungens</name>
    <dbReference type="NCBI Taxonomy" id="7176"/>
    <lineage>
        <taxon>Eukaryota</taxon>
        <taxon>Metazoa</taxon>
        <taxon>Ecdysozoa</taxon>
        <taxon>Arthropoda</taxon>
        <taxon>Hexapoda</taxon>
        <taxon>Insecta</taxon>
        <taxon>Pterygota</taxon>
        <taxon>Neoptera</taxon>
        <taxon>Endopterygota</taxon>
        <taxon>Diptera</taxon>
        <taxon>Nematocera</taxon>
        <taxon>Culicoidea</taxon>
        <taxon>Culicidae</taxon>
        <taxon>Culicinae</taxon>
        <taxon>Culicini</taxon>
        <taxon>Culex</taxon>
        <taxon>Culex</taxon>
    </lineage>
</organism>
<reference evidence="2" key="1">
    <citation type="submission" date="2007-03" db="EMBL/GenBank/DDBJ databases">
        <title>Annotation of Culex pipiens quinquefasciatus.</title>
        <authorList>
            <consortium name="The Broad Institute Genome Sequencing Platform"/>
            <person name="Atkinson P.W."/>
            <person name="Hemingway J."/>
            <person name="Christensen B.M."/>
            <person name="Higgs S."/>
            <person name="Kodira C."/>
            <person name="Hannick L."/>
            <person name="Megy K."/>
            <person name="O'Leary S."/>
            <person name="Pearson M."/>
            <person name="Haas B.J."/>
            <person name="Mauceli E."/>
            <person name="Wortman J.R."/>
            <person name="Lee N.H."/>
            <person name="Guigo R."/>
            <person name="Stanke M."/>
            <person name="Alvarado L."/>
            <person name="Amedeo P."/>
            <person name="Antoine C.H."/>
            <person name="Arensburger P."/>
            <person name="Bidwell S.L."/>
            <person name="Crawford M."/>
            <person name="Camaro F."/>
            <person name="Devon K."/>
            <person name="Engels R."/>
            <person name="Hammond M."/>
            <person name="Howarth C."/>
            <person name="Koehrsen M."/>
            <person name="Lawson D."/>
            <person name="Montgomery P."/>
            <person name="Nene V."/>
            <person name="Nusbaum C."/>
            <person name="Puiu D."/>
            <person name="Romero-Severson J."/>
            <person name="Severson D.W."/>
            <person name="Shumway M."/>
            <person name="Sisk P."/>
            <person name="Stolte C."/>
            <person name="Zeng Q."/>
            <person name="Eisenstadt E."/>
            <person name="Fraser-Liggett C."/>
            <person name="Strausberg R."/>
            <person name="Galagan J."/>
            <person name="Birren B."/>
            <person name="Collins F.H."/>
        </authorList>
    </citation>
    <scope>NUCLEOTIDE SEQUENCE [LARGE SCALE GENOMIC DNA]</scope>
    <source>
        <strain evidence="2">JHB</strain>
    </source>
</reference>
<evidence type="ECO:0008006" key="5">
    <source>
        <dbReference type="Google" id="ProtNLM"/>
    </source>
</evidence>
<evidence type="ECO:0000313" key="4">
    <source>
        <dbReference type="Proteomes" id="UP000002320"/>
    </source>
</evidence>
<evidence type="ECO:0000313" key="2">
    <source>
        <dbReference type="EMBL" id="EDS35654.1"/>
    </source>
</evidence>
<dbReference type="InterPro" id="IPR029056">
    <property type="entry name" value="Ribokinase-like"/>
</dbReference>
<dbReference type="GO" id="GO:0046872">
    <property type="term" value="F:metal ion binding"/>
    <property type="evidence" value="ECO:0007669"/>
    <property type="project" value="UniProtKB-KW"/>
</dbReference>
<dbReference type="STRING" id="7176.B0WVP7"/>
<dbReference type="AlphaFoldDB" id="B0WVP7"/>
<keyword evidence="1" id="KW-0479">Metal-binding</keyword>
<dbReference type="HOGENOM" id="CLU_906909_0_0_1"/>
<proteinExistence type="predicted"/>
<dbReference type="GO" id="GO:0016798">
    <property type="term" value="F:hydrolase activity, acting on glycosyl bonds"/>
    <property type="evidence" value="ECO:0007669"/>
    <property type="project" value="TreeGrafter"/>
</dbReference>
<dbReference type="GO" id="GO:0005737">
    <property type="term" value="C:cytoplasm"/>
    <property type="evidence" value="ECO:0007669"/>
    <property type="project" value="TreeGrafter"/>
</dbReference>
<dbReference type="PROSITE" id="PS00584">
    <property type="entry name" value="PFKB_KINASES_2"/>
    <property type="match status" value="1"/>
</dbReference>
<dbReference type="GO" id="GO:0016301">
    <property type="term" value="F:kinase activity"/>
    <property type="evidence" value="ECO:0007669"/>
    <property type="project" value="InterPro"/>
</dbReference>
<dbReference type="KEGG" id="cqu:CpipJ_CPIJ011111"/>
<evidence type="ECO:0000256" key="1">
    <source>
        <dbReference type="ARBA" id="ARBA00022723"/>
    </source>
</evidence>
<dbReference type="Gene3D" id="3.40.1190.20">
    <property type="match status" value="1"/>
</dbReference>
<dbReference type="SUPFAM" id="SSF53613">
    <property type="entry name" value="Ribokinase-like"/>
    <property type="match status" value="1"/>
</dbReference>
<dbReference type="EMBL" id="DS232130">
    <property type="protein sequence ID" value="EDS35654.1"/>
    <property type="molecule type" value="Genomic_DNA"/>
</dbReference>
<dbReference type="VEuPathDB" id="VectorBase:CPIJ011111"/>
<dbReference type="PANTHER" id="PTHR42909:SF1">
    <property type="entry name" value="CARBOHYDRATE KINASE PFKB DOMAIN-CONTAINING PROTEIN"/>
    <property type="match status" value="1"/>
</dbReference>
<gene>
    <name evidence="3" type="primary">6043887</name>
    <name evidence="2" type="ORF">CpipJ_CPIJ011111</name>
</gene>
<dbReference type="InterPro" id="IPR002173">
    <property type="entry name" value="Carboh/pur_kinase_PfkB_CS"/>
</dbReference>
<dbReference type="OrthoDB" id="198885at2759"/>